<proteinExistence type="predicted"/>
<organism evidence="1 2">
    <name type="scientific">Trametes coccinea (strain BRFM310)</name>
    <name type="common">Pycnoporus coccineus</name>
    <dbReference type="NCBI Taxonomy" id="1353009"/>
    <lineage>
        <taxon>Eukaryota</taxon>
        <taxon>Fungi</taxon>
        <taxon>Dikarya</taxon>
        <taxon>Basidiomycota</taxon>
        <taxon>Agaricomycotina</taxon>
        <taxon>Agaricomycetes</taxon>
        <taxon>Polyporales</taxon>
        <taxon>Polyporaceae</taxon>
        <taxon>Trametes</taxon>
    </lineage>
</organism>
<dbReference type="Proteomes" id="UP000193067">
    <property type="component" value="Unassembled WGS sequence"/>
</dbReference>
<reference evidence="1 2" key="1">
    <citation type="journal article" date="2015" name="Biotechnol. Biofuels">
        <title>Enhanced degradation of softwood versus hardwood by the white-rot fungus Pycnoporus coccineus.</title>
        <authorList>
            <person name="Couturier M."/>
            <person name="Navarro D."/>
            <person name="Chevret D."/>
            <person name="Henrissat B."/>
            <person name="Piumi F."/>
            <person name="Ruiz-Duenas F.J."/>
            <person name="Martinez A.T."/>
            <person name="Grigoriev I.V."/>
            <person name="Riley R."/>
            <person name="Lipzen A."/>
            <person name="Berrin J.G."/>
            <person name="Master E.R."/>
            <person name="Rosso M.N."/>
        </authorList>
    </citation>
    <scope>NUCLEOTIDE SEQUENCE [LARGE SCALE GENOMIC DNA]</scope>
    <source>
        <strain evidence="1 2">BRFM310</strain>
    </source>
</reference>
<evidence type="ECO:0000313" key="2">
    <source>
        <dbReference type="Proteomes" id="UP000193067"/>
    </source>
</evidence>
<dbReference type="AlphaFoldDB" id="A0A1Y2IFC8"/>
<accession>A0A1Y2IFC8</accession>
<sequence length="201" mass="21921">MDVSSYPYARYATVRVRISTAPPPHHSRRFPAVLSTPTTLLSRRSTYSSVCAVQPSSAYTIAYHQCTSCEQSAFARALKTRVRCSLSTAYPATCIYRARKHGASPHSTAGRPSGPLVAPPVLHVLPRLVRFRLPTSYAHARAACRSCSTRSCGVECFSVVAEHDHQGESVLRECGLQCEADCARCSVDSPSSWQSVAPVQY</sequence>
<evidence type="ECO:0000313" key="1">
    <source>
        <dbReference type="EMBL" id="OSC99808.1"/>
    </source>
</evidence>
<gene>
    <name evidence="1" type="ORF">PYCCODRAFT_749779</name>
</gene>
<dbReference type="EMBL" id="KZ084124">
    <property type="protein sequence ID" value="OSC99808.1"/>
    <property type="molecule type" value="Genomic_DNA"/>
</dbReference>
<name>A0A1Y2IFC8_TRAC3</name>
<keyword evidence="2" id="KW-1185">Reference proteome</keyword>
<protein>
    <submittedName>
        <fullName evidence="1">Uncharacterized protein</fullName>
    </submittedName>
</protein>